<sequence>MGGVPEMGDLRHHFLGLHDISRHARQRASVLEAAKVHAEVALPTRRPRRPGFIPAGEMPKDGRRQQGVPPNCQGEAKEQPSYLTKLGNCSLRQQMLRILRSSFAGWKDLLFANERQQRQQLQEAGFACHQAMSKAQAALLTSVVLSGWRCYASRSQSVWRFSQVSARSWAHHVDQKALAVIVHSWLALATTKASKHAAKDEVHSTLRGLDACLMRTTLLLWASASAHQAAARQLSHKKVLQTVWHKWRAVTTVQARHHRPKLLVATTQAWLREDRQVQRSALVSWRAVVLATEYTRDLRMLQCRLSTAVSHADRLAHSQQDLGLWALLMHAVLSWRALALQMSKDRLRRSHADAPSTKASRQPKRRQSFSSDFSLQRQVFFAWHQTMQVSLFADGHGESAFQDERGLLHSELMRLKEESKHRAIDLLEVMALSREAAALTGSVRKMHLFVLEGAHVCPNQRHWAAQHL</sequence>
<gene>
    <name evidence="2" type="ORF">SNAT2548_LOCUS6973</name>
</gene>
<dbReference type="AlphaFoldDB" id="A0A812JIX2"/>
<feature type="region of interest" description="Disordered" evidence="1">
    <location>
        <begin position="349"/>
        <end position="370"/>
    </location>
</feature>
<name>A0A812JIX2_9DINO</name>
<comment type="caution">
    <text evidence="2">The sequence shown here is derived from an EMBL/GenBank/DDBJ whole genome shotgun (WGS) entry which is preliminary data.</text>
</comment>
<evidence type="ECO:0000256" key="1">
    <source>
        <dbReference type="SAM" id="MobiDB-lite"/>
    </source>
</evidence>
<proteinExistence type="predicted"/>
<dbReference type="EMBL" id="CAJNDS010000478">
    <property type="protein sequence ID" value="CAE7210081.1"/>
    <property type="molecule type" value="Genomic_DNA"/>
</dbReference>
<organism evidence="2 3">
    <name type="scientific">Symbiodinium natans</name>
    <dbReference type="NCBI Taxonomy" id="878477"/>
    <lineage>
        <taxon>Eukaryota</taxon>
        <taxon>Sar</taxon>
        <taxon>Alveolata</taxon>
        <taxon>Dinophyceae</taxon>
        <taxon>Suessiales</taxon>
        <taxon>Symbiodiniaceae</taxon>
        <taxon>Symbiodinium</taxon>
    </lineage>
</organism>
<keyword evidence="3" id="KW-1185">Reference proteome</keyword>
<evidence type="ECO:0000313" key="2">
    <source>
        <dbReference type="EMBL" id="CAE7210081.1"/>
    </source>
</evidence>
<accession>A0A812JIX2</accession>
<dbReference type="OrthoDB" id="2021138at2759"/>
<feature type="region of interest" description="Disordered" evidence="1">
    <location>
        <begin position="46"/>
        <end position="76"/>
    </location>
</feature>
<reference evidence="2" key="1">
    <citation type="submission" date="2021-02" db="EMBL/GenBank/DDBJ databases">
        <authorList>
            <person name="Dougan E. K."/>
            <person name="Rhodes N."/>
            <person name="Thang M."/>
            <person name="Chan C."/>
        </authorList>
    </citation>
    <scope>NUCLEOTIDE SEQUENCE</scope>
</reference>
<evidence type="ECO:0008006" key="4">
    <source>
        <dbReference type="Google" id="ProtNLM"/>
    </source>
</evidence>
<dbReference type="Proteomes" id="UP000604046">
    <property type="component" value="Unassembled WGS sequence"/>
</dbReference>
<protein>
    <recommendedName>
        <fullName evidence="4">Sfi1 spindle body domain-containing protein</fullName>
    </recommendedName>
</protein>
<evidence type="ECO:0000313" key="3">
    <source>
        <dbReference type="Proteomes" id="UP000604046"/>
    </source>
</evidence>